<proteinExistence type="predicted"/>
<dbReference type="AlphaFoldDB" id="A0A0B7GSU0"/>
<reference evidence="1 2" key="1">
    <citation type="submission" date="2015-01" db="EMBL/GenBank/DDBJ databases">
        <authorList>
            <person name="Pelicic Vladimir"/>
        </authorList>
    </citation>
    <scope>NUCLEOTIDE SEQUENCE [LARGE SCALE GENOMIC DNA]</scope>
    <source>
        <strain evidence="1 2">2908</strain>
    </source>
</reference>
<name>A0A0B7GSU0_STRSA</name>
<protein>
    <submittedName>
        <fullName evidence="1">Uncharacterized protein</fullName>
    </submittedName>
</protein>
<dbReference type="Proteomes" id="UP000183504">
    <property type="component" value="Unassembled WGS sequence"/>
</dbReference>
<evidence type="ECO:0000313" key="2">
    <source>
        <dbReference type="Proteomes" id="UP000183504"/>
    </source>
</evidence>
<dbReference type="EMBL" id="CDMW01000001">
    <property type="protein sequence ID" value="CEL91293.1"/>
    <property type="molecule type" value="Genomic_DNA"/>
</dbReference>
<organism evidence="1 2">
    <name type="scientific">Streptococcus sanguinis</name>
    <dbReference type="NCBI Taxonomy" id="1305"/>
    <lineage>
        <taxon>Bacteria</taxon>
        <taxon>Bacillati</taxon>
        <taxon>Bacillota</taxon>
        <taxon>Bacilli</taxon>
        <taxon>Lactobacillales</taxon>
        <taxon>Streptococcaceae</taxon>
        <taxon>Streptococcus</taxon>
    </lineage>
</organism>
<gene>
    <name evidence="1" type="ORF">SSV_2019</name>
</gene>
<sequence length="29" mass="3490">MAKFQDLEYNAIEKYERLIDKAYILKIAV</sequence>
<accession>A0A0B7GSU0</accession>
<evidence type="ECO:0000313" key="1">
    <source>
        <dbReference type="EMBL" id="CEL91293.1"/>
    </source>
</evidence>